<evidence type="ECO:0000313" key="6">
    <source>
        <dbReference type="Proteomes" id="UP000182350"/>
    </source>
</evidence>
<dbReference type="RefSeq" id="WP_218163487.1">
    <property type="nucleotide sequence ID" value="NZ_FPJW01000006.1"/>
</dbReference>
<keyword evidence="2" id="KW-0238">DNA-binding</keyword>
<dbReference type="InterPro" id="IPR014710">
    <property type="entry name" value="RmlC-like_jellyroll"/>
</dbReference>
<dbReference type="Proteomes" id="UP000182350">
    <property type="component" value="Unassembled WGS sequence"/>
</dbReference>
<keyword evidence="5" id="KW-0418">Kinase</keyword>
<keyword evidence="6" id="KW-1185">Reference proteome</keyword>
<dbReference type="InterPro" id="IPR050397">
    <property type="entry name" value="Env_Response_Regulators"/>
</dbReference>
<dbReference type="GO" id="GO:0003677">
    <property type="term" value="F:DNA binding"/>
    <property type="evidence" value="ECO:0007669"/>
    <property type="project" value="UniProtKB-KW"/>
</dbReference>
<accession>A0A1K1XDH4</accession>
<dbReference type="AlphaFoldDB" id="A0A1K1XDH4"/>
<gene>
    <name evidence="5" type="ORF">SAMN02745752_01779</name>
</gene>
<dbReference type="InterPro" id="IPR036390">
    <property type="entry name" value="WH_DNA-bd_sf"/>
</dbReference>
<dbReference type="PROSITE" id="PS51063">
    <property type="entry name" value="HTH_CRP_2"/>
    <property type="match status" value="1"/>
</dbReference>
<dbReference type="SUPFAM" id="SSF46785">
    <property type="entry name" value="Winged helix' DNA-binding domain"/>
    <property type="match status" value="1"/>
</dbReference>
<dbReference type="GO" id="GO:0005829">
    <property type="term" value="C:cytosol"/>
    <property type="evidence" value="ECO:0007669"/>
    <property type="project" value="TreeGrafter"/>
</dbReference>
<dbReference type="InterPro" id="IPR012318">
    <property type="entry name" value="HTH_CRP"/>
</dbReference>
<feature type="domain" description="HTH crp-type" evidence="4">
    <location>
        <begin position="150"/>
        <end position="216"/>
    </location>
</feature>
<evidence type="ECO:0000259" key="4">
    <source>
        <dbReference type="PROSITE" id="PS51063"/>
    </source>
</evidence>
<dbReference type="GO" id="GO:0003700">
    <property type="term" value="F:DNA-binding transcription factor activity"/>
    <property type="evidence" value="ECO:0007669"/>
    <property type="project" value="TreeGrafter"/>
</dbReference>
<dbReference type="PANTHER" id="PTHR24567:SF74">
    <property type="entry name" value="HTH-TYPE TRANSCRIPTIONAL REGULATOR ARCR"/>
    <property type="match status" value="1"/>
</dbReference>
<dbReference type="STRING" id="1122209.SAMN02745752_01779"/>
<reference evidence="5 6" key="1">
    <citation type="submission" date="2016-11" db="EMBL/GenBank/DDBJ databases">
        <authorList>
            <person name="Jaros S."/>
            <person name="Januszkiewicz K."/>
            <person name="Wedrychowicz H."/>
        </authorList>
    </citation>
    <scope>NUCLEOTIDE SEQUENCE [LARGE SCALE GENOMIC DNA]</scope>
    <source>
        <strain evidence="5 6">DSM 21637</strain>
    </source>
</reference>
<dbReference type="InterPro" id="IPR018490">
    <property type="entry name" value="cNMP-bd_dom_sf"/>
</dbReference>
<evidence type="ECO:0000256" key="2">
    <source>
        <dbReference type="ARBA" id="ARBA00023125"/>
    </source>
</evidence>
<name>A0A1K1XDH4_9GAMM</name>
<dbReference type="SUPFAM" id="SSF51206">
    <property type="entry name" value="cAMP-binding domain-like"/>
    <property type="match status" value="1"/>
</dbReference>
<dbReference type="Gene3D" id="2.60.120.10">
    <property type="entry name" value="Jelly Rolls"/>
    <property type="match status" value="1"/>
</dbReference>
<keyword evidence="5" id="KW-0808">Transferase</keyword>
<dbReference type="Gene3D" id="1.10.10.10">
    <property type="entry name" value="Winged helix-like DNA-binding domain superfamily/Winged helix DNA-binding domain"/>
    <property type="match status" value="1"/>
</dbReference>
<proteinExistence type="predicted"/>
<evidence type="ECO:0000256" key="3">
    <source>
        <dbReference type="ARBA" id="ARBA00023163"/>
    </source>
</evidence>
<dbReference type="EMBL" id="FPJW01000006">
    <property type="protein sequence ID" value="SFX47745.1"/>
    <property type="molecule type" value="Genomic_DNA"/>
</dbReference>
<keyword evidence="1" id="KW-0805">Transcription regulation</keyword>
<evidence type="ECO:0000313" key="5">
    <source>
        <dbReference type="EMBL" id="SFX47745.1"/>
    </source>
</evidence>
<protein>
    <submittedName>
        <fullName evidence="5">cAMP-binding domain of CRP or a regulatory subunit of cAMP-dependent protein kinases</fullName>
    </submittedName>
</protein>
<keyword evidence="3" id="KW-0804">Transcription</keyword>
<dbReference type="InterPro" id="IPR036388">
    <property type="entry name" value="WH-like_DNA-bd_sf"/>
</dbReference>
<dbReference type="GO" id="GO:0016301">
    <property type="term" value="F:kinase activity"/>
    <property type="evidence" value="ECO:0007669"/>
    <property type="project" value="UniProtKB-KW"/>
</dbReference>
<organism evidence="5 6">
    <name type="scientific">Marinospirillum alkaliphilum DSM 21637</name>
    <dbReference type="NCBI Taxonomy" id="1122209"/>
    <lineage>
        <taxon>Bacteria</taxon>
        <taxon>Pseudomonadati</taxon>
        <taxon>Pseudomonadota</taxon>
        <taxon>Gammaproteobacteria</taxon>
        <taxon>Oceanospirillales</taxon>
        <taxon>Oceanospirillaceae</taxon>
        <taxon>Marinospirillum</taxon>
    </lineage>
</organism>
<evidence type="ECO:0000256" key="1">
    <source>
        <dbReference type="ARBA" id="ARBA00023015"/>
    </source>
</evidence>
<sequence length="235" mass="25954">MIPIPRLPAANQLIADLPDTVYKSLMKHCELVDLVDLVDGEKLCTQHERYSHAWFPVTACISVTASVAKHPAMEIGMIGHEGMLGATLLLATEQAPHDAIVTGPGSALRIHRDALHQLLSNNPTLVRCLQRYCYQLMVQLGQNTVCSRIHQVEARLARWLLMANDRGQKGHFYLTHLQLAEILGVRRSAVTLASGTLKQAGLIKYTRGNISIVNQTGLEAKACECYIPGQVHQEH</sequence>
<dbReference type="PANTHER" id="PTHR24567">
    <property type="entry name" value="CRP FAMILY TRANSCRIPTIONAL REGULATORY PROTEIN"/>
    <property type="match status" value="1"/>
</dbReference>
<dbReference type="Pfam" id="PF13545">
    <property type="entry name" value="HTH_Crp_2"/>
    <property type="match status" value="1"/>
</dbReference>